<gene>
    <name evidence="2" type="ORF">G5V58_21310</name>
</gene>
<keyword evidence="1" id="KW-0812">Transmembrane</keyword>
<dbReference type="Proteomes" id="UP000502996">
    <property type="component" value="Chromosome"/>
</dbReference>
<name>A0A6G6WIS9_9ACTN</name>
<evidence type="ECO:0000313" key="3">
    <source>
        <dbReference type="Proteomes" id="UP000502996"/>
    </source>
</evidence>
<dbReference type="RefSeq" id="WP_165237064.1">
    <property type="nucleotide sequence ID" value="NZ_CP049257.1"/>
</dbReference>
<organism evidence="2 3">
    <name type="scientific">Nocardioides anomalus</name>
    <dbReference type="NCBI Taxonomy" id="2712223"/>
    <lineage>
        <taxon>Bacteria</taxon>
        <taxon>Bacillati</taxon>
        <taxon>Actinomycetota</taxon>
        <taxon>Actinomycetes</taxon>
        <taxon>Propionibacteriales</taxon>
        <taxon>Nocardioidaceae</taxon>
        <taxon>Nocardioides</taxon>
    </lineage>
</organism>
<proteinExistence type="predicted"/>
<feature type="transmembrane region" description="Helical" evidence="1">
    <location>
        <begin position="21"/>
        <end position="41"/>
    </location>
</feature>
<dbReference type="EMBL" id="CP049257">
    <property type="protein sequence ID" value="QIG44970.1"/>
    <property type="molecule type" value="Genomic_DNA"/>
</dbReference>
<accession>A0A6G6WIS9</accession>
<sequence length="84" mass="8599">MTTTSRGMRESVVRALARVGLVWAVFVLGALFVLTGAHAPALAGGDDHAPRTVGLALTALVLTCGVGVLAVGVLRREDGPPPLR</sequence>
<keyword evidence="3" id="KW-1185">Reference proteome</keyword>
<reference evidence="2 3" key="1">
    <citation type="submission" date="2020-02" db="EMBL/GenBank/DDBJ databases">
        <title>Full genome sequence of Nocardioides sp. R-3366.</title>
        <authorList>
            <person name="Im W.-T."/>
        </authorList>
    </citation>
    <scope>NUCLEOTIDE SEQUENCE [LARGE SCALE GENOMIC DNA]</scope>
    <source>
        <strain evidence="2 3">R-3366</strain>
    </source>
</reference>
<keyword evidence="1" id="KW-0472">Membrane</keyword>
<dbReference type="AlphaFoldDB" id="A0A6G6WIS9"/>
<evidence type="ECO:0000313" key="2">
    <source>
        <dbReference type="EMBL" id="QIG44970.1"/>
    </source>
</evidence>
<dbReference type="KEGG" id="nano:G5V58_21310"/>
<feature type="transmembrane region" description="Helical" evidence="1">
    <location>
        <begin position="53"/>
        <end position="74"/>
    </location>
</feature>
<protein>
    <submittedName>
        <fullName evidence="2">Uncharacterized protein</fullName>
    </submittedName>
</protein>
<evidence type="ECO:0000256" key="1">
    <source>
        <dbReference type="SAM" id="Phobius"/>
    </source>
</evidence>
<keyword evidence="1" id="KW-1133">Transmembrane helix</keyword>